<evidence type="ECO:0000313" key="8">
    <source>
        <dbReference type="EMBL" id="RSN69107.1"/>
    </source>
</evidence>
<dbReference type="SUPFAM" id="SSF103473">
    <property type="entry name" value="MFS general substrate transporter"/>
    <property type="match status" value="1"/>
</dbReference>
<evidence type="ECO:0000256" key="1">
    <source>
        <dbReference type="ARBA" id="ARBA00004141"/>
    </source>
</evidence>
<dbReference type="PROSITE" id="PS00217">
    <property type="entry name" value="SUGAR_TRANSPORT_2"/>
    <property type="match status" value="1"/>
</dbReference>
<evidence type="ECO:0000256" key="6">
    <source>
        <dbReference type="SAM" id="Phobius"/>
    </source>
</evidence>
<dbReference type="PROSITE" id="PS50850">
    <property type="entry name" value="MFS"/>
    <property type="match status" value="1"/>
</dbReference>
<sequence>MVMHLTELLDRVEVGRFHYKILLTSSLIYGLTGMNVMLIASLVRPIAREWGLDTITVGYLLSVGYLGMFLGALLFGRLADVIGRRKVLIFVIIMESIFTAACGLAPDLLTLYTLRFLAGIGLGGALPQPAVYVSEYIPKGRRGLFLGLVETSWVYGAILSLLIPYFLLPSLGWRLTFSVALLPLIALPLTLAYLPESLRFLMARGRVEDVNSLLRKIGITELKEVKLDSAKKYSLKDLFSPKYMKRTLLLFILWGGLIYTYHGIFLWLPTIYAKQFGLEDVTSIGWSLLVTLFQIPGYYSASFLLDRIGRRKVLAIYLTAAGLASALLSLRIDLPWVFLFSSMISFFNLGAWAGLYAYTPELYPTEIRGTGSGAAASFGRLMGILAPSITGYLFATTGLSGPFIVFSFVHIFAGLLVILLGIETMGKSLEELI</sequence>
<feature type="transmembrane region" description="Helical" evidence="6">
    <location>
        <begin position="173"/>
        <end position="194"/>
    </location>
</feature>
<feature type="domain" description="Major facilitator superfamily (MFS) profile" evidence="7">
    <location>
        <begin position="21"/>
        <end position="425"/>
    </location>
</feature>
<feature type="transmembrane region" description="Helical" evidence="6">
    <location>
        <begin position="144"/>
        <end position="167"/>
    </location>
</feature>
<dbReference type="EMBL" id="RCOR01000022">
    <property type="protein sequence ID" value="RSN69107.1"/>
    <property type="molecule type" value="Genomic_DNA"/>
</dbReference>
<dbReference type="Proteomes" id="UP000278149">
    <property type="component" value="Unassembled WGS sequence"/>
</dbReference>
<feature type="transmembrane region" description="Helical" evidence="6">
    <location>
        <begin position="378"/>
        <end position="395"/>
    </location>
</feature>
<dbReference type="GO" id="GO:0022857">
    <property type="term" value="F:transmembrane transporter activity"/>
    <property type="evidence" value="ECO:0007669"/>
    <property type="project" value="InterPro"/>
</dbReference>
<feature type="transmembrane region" description="Helical" evidence="6">
    <location>
        <begin position="87"/>
        <end position="106"/>
    </location>
</feature>
<dbReference type="Pfam" id="PF00083">
    <property type="entry name" value="Sugar_tr"/>
    <property type="match status" value="1"/>
</dbReference>
<feature type="transmembrane region" description="Helical" evidence="6">
    <location>
        <begin position="284"/>
        <end position="301"/>
    </location>
</feature>
<feature type="transmembrane region" description="Helical" evidence="6">
    <location>
        <begin position="313"/>
        <end position="330"/>
    </location>
</feature>
<dbReference type="Gene3D" id="1.20.1250.20">
    <property type="entry name" value="MFS general substrate transporter like domains"/>
    <property type="match status" value="1"/>
</dbReference>
<dbReference type="GO" id="GO:0016020">
    <property type="term" value="C:membrane"/>
    <property type="evidence" value="ECO:0007669"/>
    <property type="project" value="UniProtKB-SubCell"/>
</dbReference>
<comment type="caution">
    <text evidence="8">The sequence shown here is derived from an EMBL/GenBank/DDBJ whole genome shotgun (WGS) entry which is preliminary data.</text>
</comment>
<dbReference type="InterPro" id="IPR005829">
    <property type="entry name" value="Sugar_transporter_CS"/>
</dbReference>
<dbReference type="InterPro" id="IPR005828">
    <property type="entry name" value="MFS_sugar_transport-like"/>
</dbReference>
<dbReference type="AlphaFoldDB" id="A0A3R9QYX5"/>
<keyword evidence="2" id="KW-0813">Transport</keyword>
<evidence type="ECO:0000256" key="2">
    <source>
        <dbReference type="ARBA" id="ARBA00022448"/>
    </source>
</evidence>
<feature type="transmembrane region" description="Helical" evidence="6">
    <location>
        <begin position="248"/>
        <end position="272"/>
    </location>
</feature>
<dbReference type="PANTHER" id="PTHR23511">
    <property type="entry name" value="SYNAPTIC VESICLE GLYCOPROTEIN 2"/>
    <property type="match status" value="1"/>
</dbReference>
<evidence type="ECO:0000256" key="4">
    <source>
        <dbReference type="ARBA" id="ARBA00022989"/>
    </source>
</evidence>
<keyword evidence="5 6" id="KW-0472">Membrane</keyword>
<reference evidence="8 9" key="1">
    <citation type="submission" date="2018-10" db="EMBL/GenBank/DDBJ databases">
        <title>Co-occurring genomic capacity for anaerobic methane metabolism and dissimilatory sulfite reduction discovered in the Korarchaeota.</title>
        <authorList>
            <person name="Mckay L.J."/>
            <person name="Dlakic M."/>
            <person name="Fields M.W."/>
            <person name="Delmont T.O."/>
            <person name="Eren A.M."/>
            <person name="Jay Z.J."/>
            <person name="Klingelsmith K.B."/>
            <person name="Rusch D.B."/>
            <person name="Inskeep W.P."/>
        </authorList>
    </citation>
    <scope>NUCLEOTIDE SEQUENCE [LARGE SCALE GENOMIC DNA]</scope>
    <source>
        <strain evidence="8 9">WS</strain>
    </source>
</reference>
<feature type="transmembrane region" description="Helical" evidence="6">
    <location>
        <begin position="55"/>
        <end position="75"/>
    </location>
</feature>
<comment type="subcellular location">
    <subcellularLocation>
        <location evidence="1">Membrane</location>
        <topology evidence="1">Multi-pass membrane protein</topology>
    </subcellularLocation>
</comment>
<accession>A0A3R9QYX5</accession>
<dbReference type="RefSeq" id="WP_125741671.1">
    <property type="nucleotide sequence ID" value="NZ_RCOR01000022.1"/>
</dbReference>
<dbReference type="InterPro" id="IPR036259">
    <property type="entry name" value="MFS_trans_sf"/>
</dbReference>
<proteinExistence type="predicted"/>
<evidence type="ECO:0000256" key="5">
    <source>
        <dbReference type="ARBA" id="ARBA00023136"/>
    </source>
</evidence>
<keyword evidence="3 6" id="KW-0812">Transmembrane</keyword>
<feature type="transmembrane region" description="Helical" evidence="6">
    <location>
        <begin position="112"/>
        <end position="132"/>
    </location>
</feature>
<evidence type="ECO:0000256" key="3">
    <source>
        <dbReference type="ARBA" id="ARBA00022692"/>
    </source>
</evidence>
<evidence type="ECO:0000313" key="9">
    <source>
        <dbReference type="Proteomes" id="UP000278149"/>
    </source>
</evidence>
<organism evidence="8 9">
    <name type="scientific">Candidatus Korarchaeum cryptofilum</name>
    <dbReference type="NCBI Taxonomy" id="498846"/>
    <lineage>
        <taxon>Archaea</taxon>
        <taxon>Thermoproteota</taxon>
        <taxon>Candidatus Korarchaeia</taxon>
        <taxon>Candidatus Korarchaeales</taxon>
        <taxon>Candidatus Korarchaeaceae</taxon>
        <taxon>Candidatus Korarchaeum</taxon>
    </lineage>
</organism>
<dbReference type="InterPro" id="IPR020846">
    <property type="entry name" value="MFS_dom"/>
</dbReference>
<feature type="transmembrane region" description="Helical" evidence="6">
    <location>
        <begin position="401"/>
        <end position="422"/>
    </location>
</feature>
<protein>
    <submittedName>
        <fullName evidence="8">MFS transporter</fullName>
    </submittedName>
</protein>
<feature type="transmembrane region" description="Helical" evidence="6">
    <location>
        <begin position="336"/>
        <end position="358"/>
    </location>
</feature>
<evidence type="ECO:0000259" key="7">
    <source>
        <dbReference type="PROSITE" id="PS50850"/>
    </source>
</evidence>
<keyword evidence="4 6" id="KW-1133">Transmembrane helix</keyword>
<dbReference type="PANTHER" id="PTHR23511:SF34">
    <property type="entry name" value="SYNAPTIC VESICLE GLYCOPROTEIN 2"/>
    <property type="match status" value="1"/>
</dbReference>
<feature type="transmembrane region" description="Helical" evidence="6">
    <location>
        <begin position="21"/>
        <end position="43"/>
    </location>
</feature>
<gene>
    <name evidence="8" type="ORF">D9Q81_04790</name>
</gene>
<name>A0A3R9QYX5_9CREN</name>